<dbReference type="PROSITE" id="PS51686">
    <property type="entry name" value="SAM_MT_RSMB_NOP"/>
    <property type="match status" value="1"/>
</dbReference>
<dbReference type="InterPro" id="IPR027391">
    <property type="entry name" value="Nol1_Nop2_Fmu_2"/>
</dbReference>
<dbReference type="Gene3D" id="3.40.50.150">
    <property type="entry name" value="Vaccinia Virus protein VP39"/>
    <property type="match status" value="1"/>
</dbReference>
<dbReference type="Gene3D" id="2.30.130.60">
    <property type="match status" value="1"/>
</dbReference>
<dbReference type="RefSeq" id="WP_057870717.1">
    <property type="nucleotide sequence ID" value="NZ_AZGB01000003.1"/>
</dbReference>
<dbReference type="GeneID" id="98317971"/>
<dbReference type="AlphaFoldDB" id="A0A0R1VR49"/>
<proteinExistence type="inferred from homology"/>
<dbReference type="InterPro" id="IPR023267">
    <property type="entry name" value="RCMT"/>
</dbReference>
<dbReference type="STRING" id="1423750.FC89_GL002026"/>
<comment type="caution">
    <text evidence="7">Lacks conserved residue(s) required for the propagation of feature annotation.</text>
</comment>
<dbReference type="InterPro" id="IPR029063">
    <property type="entry name" value="SAM-dependent_MTases_sf"/>
</dbReference>
<keyword evidence="6 7" id="KW-0694">RNA-binding</keyword>
<evidence type="ECO:0000259" key="8">
    <source>
        <dbReference type="PROSITE" id="PS51686"/>
    </source>
</evidence>
<dbReference type="PATRIC" id="fig|1423750.3.peg.2067"/>
<evidence type="ECO:0000313" key="10">
    <source>
        <dbReference type="Proteomes" id="UP000051451"/>
    </source>
</evidence>
<dbReference type="PANTHER" id="PTHR22807:SF30">
    <property type="entry name" value="28S RRNA (CYTOSINE(4447)-C(5))-METHYLTRANSFERASE-RELATED"/>
    <property type="match status" value="1"/>
</dbReference>
<comment type="similarity">
    <text evidence="1 7">Belongs to the class I-like SAM-binding methyltransferase superfamily. RsmB/NOP family.</text>
</comment>
<keyword evidence="3 7" id="KW-0489">Methyltransferase</keyword>
<keyword evidence="5 7" id="KW-0949">S-adenosyl-L-methionine</keyword>
<evidence type="ECO:0000256" key="1">
    <source>
        <dbReference type="ARBA" id="ARBA00007494"/>
    </source>
</evidence>
<accession>A0A0R1VR49</accession>
<gene>
    <name evidence="9" type="ORF">FC89_GL002026</name>
</gene>
<dbReference type="CDD" id="cd21147">
    <property type="entry name" value="RsmF_methylt_CTD1"/>
    <property type="match status" value="1"/>
</dbReference>
<dbReference type="Proteomes" id="UP000051451">
    <property type="component" value="Unassembled WGS sequence"/>
</dbReference>
<dbReference type="CDD" id="cd02440">
    <property type="entry name" value="AdoMet_MTases"/>
    <property type="match status" value="1"/>
</dbReference>
<comment type="caution">
    <text evidence="9">The sequence shown here is derived from an EMBL/GenBank/DDBJ whole genome shotgun (WGS) entry which is preliminary data.</text>
</comment>
<dbReference type="InterPro" id="IPR031340">
    <property type="entry name" value="RsmF_methylt_CI"/>
</dbReference>
<organism evidence="9 10">
    <name type="scientific">Liquorilactobacillus ghanensis DSM 18630</name>
    <dbReference type="NCBI Taxonomy" id="1423750"/>
    <lineage>
        <taxon>Bacteria</taxon>
        <taxon>Bacillati</taxon>
        <taxon>Bacillota</taxon>
        <taxon>Bacilli</taxon>
        <taxon>Lactobacillales</taxon>
        <taxon>Lactobacillaceae</taxon>
        <taxon>Liquorilactobacillus</taxon>
    </lineage>
</organism>
<feature type="active site" description="Nucleophile" evidence="7">
    <location>
        <position position="227"/>
    </location>
</feature>
<dbReference type="SUPFAM" id="SSF53335">
    <property type="entry name" value="S-adenosyl-L-methionine-dependent methyltransferases"/>
    <property type="match status" value="1"/>
</dbReference>
<evidence type="ECO:0000256" key="5">
    <source>
        <dbReference type="ARBA" id="ARBA00022691"/>
    </source>
</evidence>
<evidence type="ECO:0000256" key="7">
    <source>
        <dbReference type="PROSITE-ProRule" id="PRU01023"/>
    </source>
</evidence>
<keyword evidence="4 7" id="KW-0808">Transferase</keyword>
<evidence type="ECO:0000313" key="9">
    <source>
        <dbReference type="EMBL" id="KRM07917.1"/>
    </source>
</evidence>
<feature type="binding site" evidence="7">
    <location>
        <position position="129"/>
    </location>
    <ligand>
        <name>S-adenosyl-L-methionine</name>
        <dbReference type="ChEBI" id="CHEBI:59789"/>
    </ligand>
</feature>
<evidence type="ECO:0000256" key="2">
    <source>
        <dbReference type="ARBA" id="ARBA00022490"/>
    </source>
</evidence>
<dbReference type="PROSITE" id="PS01153">
    <property type="entry name" value="NOL1_NOP2_SUN"/>
    <property type="match status" value="1"/>
</dbReference>
<dbReference type="InterPro" id="IPR049560">
    <property type="entry name" value="MeTrfase_RsmB-F_NOP2_cat"/>
</dbReference>
<dbReference type="PANTHER" id="PTHR22807">
    <property type="entry name" value="NOP2 YEAST -RELATED NOL1/NOP2/FMU SUN DOMAIN-CONTAINING"/>
    <property type="match status" value="1"/>
</dbReference>
<reference evidence="9 10" key="1">
    <citation type="journal article" date="2015" name="Genome Announc.">
        <title>Expanding the biotechnology potential of lactobacilli through comparative genomics of 213 strains and associated genera.</title>
        <authorList>
            <person name="Sun Z."/>
            <person name="Harris H.M."/>
            <person name="McCann A."/>
            <person name="Guo C."/>
            <person name="Argimon S."/>
            <person name="Zhang W."/>
            <person name="Yang X."/>
            <person name="Jeffery I.B."/>
            <person name="Cooney J.C."/>
            <person name="Kagawa T.F."/>
            <person name="Liu W."/>
            <person name="Song Y."/>
            <person name="Salvetti E."/>
            <person name="Wrobel A."/>
            <person name="Rasinkangas P."/>
            <person name="Parkhill J."/>
            <person name="Rea M.C."/>
            <person name="O'Sullivan O."/>
            <person name="Ritari J."/>
            <person name="Douillard F.P."/>
            <person name="Paul Ross R."/>
            <person name="Yang R."/>
            <person name="Briner A.E."/>
            <person name="Felis G.E."/>
            <person name="de Vos W.M."/>
            <person name="Barrangou R."/>
            <person name="Klaenhammer T.R."/>
            <person name="Caufield P.W."/>
            <person name="Cui Y."/>
            <person name="Zhang H."/>
            <person name="O'Toole P.W."/>
        </authorList>
    </citation>
    <scope>NUCLEOTIDE SEQUENCE [LARGE SCALE GENOMIC DNA]</scope>
    <source>
        <strain evidence="9 10">DSM 18630</strain>
    </source>
</reference>
<dbReference type="Pfam" id="PF17126">
    <property type="entry name" value="RsmF_methylt_CI"/>
    <property type="match status" value="1"/>
</dbReference>
<evidence type="ECO:0000256" key="4">
    <source>
        <dbReference type="ARBA" id="ARBA00022679"/>
    </source>
</evidence>
<dbReference type="Pfam" id="PF17125">
    <property type="entry name" value="Methyltr_RsmF_N"/>
    <property type="match status" value="1"/>
</dbReference>
<evidence type="ECO:0000256" key="6">
    <source>
        <dbReference type="ARBA" id="ARBA00022884"/>
    </source>
</evidence>
<feature type="binding site" evidence="7">
    <location>
        <begin position="105"/>
        <end position="111"/>
    </location>
    <ligand>
        <name>S-adenosyl-L-methionine</name>
        <dbReference type="ChEBI" id="CHEBI:59789"/>
    </ligand>
</feature>
<sequence>MSLNLPTAFITKYQALLQTEAPAFFASLQQSIVKGFRLNPLRANWRTVQADLSKPIAYVPTGFYGEVAGRSLEHQTGYIYSQDPSAMYVAEAAAVQPGDKVLDLCAAPGGKSTQLAGKLAGQGLLVANEINRQRGKVLAENLERIGAKNVLLLNERPDRLVNTFKGFFDKILVDAPCSGEGMFRKDPAAVEYWSPDYSAECATRQQKILTSALQMLKPGGELIYSTCTFAPEEDEQIAAWLLEQPQVAEILPIKKWPGMESGRPEWAAGQAELRHCVRLFPHHFQGEGHFIAKFKITATPIEPTTTTSRTKKNKNNRSIFRGLTATEKKYWQTFAQTVLAANWVAQADLRVFNDRLYYYPITWPDISKLHFLRPGLELGTFKKGRFEPTYSLALALAPASSKRVIELTPEQWNQYVKGLPLQATEFNQLSNGWYLLTCQQKAFCFGKLTQGTLKNAFPKGLRLRYGN</sequence>
<protein>
    <submittedName>
        <fullName evidence="9">23S rRNA m(5)C methyltransferase</fullName>
    </submittedName>
</protein>
<dbReference type="PRINTS" id="PR02008">
    <property type="entry name" value="RCMTFAMILY"/>
</dbReference>
<feature type="domain" description="SAM-dependent MTase RsmB/NOP-type" evidence="8">
    <location>
        <begin position="1"/>
        <end position="297"/>
    </location>
</feature>
<dbReference type="InterPro" id="IPR001678">
    <property type="entry name" value="MeTrfase_RsmB-F_NOP2_dom"/>
</dbReference>
<feature type="binding site" evidence="7">
    <location>
        <position position="174"/>
    </location>
    <ligand>
        <name>S-adenosyl-L-methionine</name>
        <dbReference type="ChEBI" id="CHEBI:59789"/>
    </ligand>
</feature>
<dbReference type="Pfam" id="PF01189">
    <property type="entry name" value="Methyltr_RsmB-F"/>
    <property type="match status" value="1"/>
</dbReference>
<dbReference type="Gene3D" id="3.30.70.1170">
    <property type="entry name" value="Sun protein, domain 3"/>
    <property type="match status" value="1"/>
</dbReference>
<dbReference type="OrthoDB" id="9810297at2"/>
<keyword evidence="2" id="KW-0963">Cytoplasm</keyword>
<dbReference type="GO" id="GO:0008173">
    <property type="term" value="F:RNA methyltransferase activity"/>
    <property type="evidence" value="ECO:0007669"/>
    <property type="project" value="InterPro"/>
</dbReference>
<dbReference type="GO" id="GO:0001510">
    <property type="term" value="P:RNA methylation"/>
    <property type="evidence" value="ECO:0007669"/>
    <property type="project" value="InterPro"/>
</dbReference>
<dbReference type="Pfam" id="PF13636">
    <property type="entry name" value="Methyltranf_PUA"/>
    <property type="match status" value="1"/>
</dbReference>
<dbReference type="GO" id="GO:0003723">
    <property type="term" value="F:RNA binding"/>
    <property type="evidence" value="ECO:0007669"/>
    <property type="project" value="UniProtKB-UniRule"/>
</dbReference>
<name>A0A0R1VR49_9LACO</name>
<dbReference type="InterPro" id="IPR018314">
    <property type="entry name" value="RsmB/NOL1/NOP2-like_CS"/>
</dbReference>
<dbReference type="EMBL" id="AZGB01000003">
    <property type="protein sequence ID" value="KRM07917.1"/>
    <property type="molecule type" value="Genomic_DNA"/>
</dbReference>
<evidence type="ECO:0000256" key="3">
    <source>
        <dbReference type="ARBA" id="ARBA00022603"/>
    </source>
</evidence>
<keyword evidence="10" id="KW-1185">Reference proteome</keyword>
<dbReference type="InterPro" id="IPR031341">
    <property type="entry name" value="Methyltr_RsmF_N"/>
</dbReference>